<feature type="DNA-binding region" description="H-T-H motif" evidence="2">
    <location>
        <begin position="24"/>
        <end position="43"/>
    </location>
</feature>
<name>A0A2D0N0I3_FLAN2</name>
<dbReference type="InterPro" id="IPR009057">
    <property type="entry name" value="Homeodomain-like_sf"/>
</dbReference>
<dbReference type="Pfam" id="PF13972">
    <property type="entry name" value="TetR"/>
    <property type="match status" value="1"/>
</dbReference>
<gene>
    <name evidence="4" type="ORF">CRP01_36185</name>
</gene>
<feature type="domain" description="HTH tetR-type" evidence="3">
    <location>
        <begin position="1"/>
        <end position="61"/>
    </location>
</feature>
<dbReference type="Proteomes" id="UP000223913">
    <property type="component" value="Unassembled WGS sequence"/>
</dbReference>
<dbReference type="OrthoDB" id="9785164at2"/>
<proteinExistence type="predicted"/>
<dbReference type="PANTHER" id="PTHR30055">
    <property type="entry name" value="HTH-TYPE TRANSCRIPTIONAL REGULATOR RUTR"/>
    <property type="match status" value="1"/>
</dbReference>
<evidence type="ECO:0000313" key="5">
    <source>
        <dbReference type="Proteomes" id="UP000223913"/>
    </source>
</evidence>
<dbReference type="InterPro" id="IPR050109">
    <property type="entry name" value="HTH-type_TetR-like_transc_reg"/>
</dbReference>
<accession>A0A2D0N0I3</accession>
<dbReference type="AlphaFoldDB" id="A0A2D0N0I3"/>
<organism evidence="4 5">
    <name type="scientific">Flavilitoribacter nigricans (strain ATCC 23147 / DSM 23189 / NBRC 102662 / NCIMB 1420 / SS-2)</name>
    <name type="common">Lewinella nigricans</name>
    <dbReference type="NCBI Taxonomy" id="1122177"/>
    <lineage>
        <taxon>Bacteria</taxon>
        <taxon>Pseudomonadati</taxon>
        <taxon>Bacteroidota</taxon>
        <taxon>Saprospiria</taxon>
        <taxon>Saprospirales</taxon>
        <taxon>Lewinellaceae</taxon>
        <taxon>Flavilitoribacter</taxon>
    </lineage>
</organism>
<protein>
    <recommendedName>
        <fullName evidence="3">HTH tetR-type domain-containing protein</fullName>
    </recommendedName>
</protein>
<dbReference type="PRINTS" id="PR00455">
    <property type="entry name" value="HTHTETR"/>
</dbReference>
<keyword evidence="1 2" id="KW-0238">DNA-binding</keyword>
<dbReference type="Gene3D" id="1.10.357.10">
    <property type="entry name" value="Tetracycline Repressor, domain 2"/>
    <property type="match status" value="1"/>
</dbReference>
<dbReference type="PANTHER" id="PTHR30055:SF223">
    <property type="entry name" value="HTH-TYPE TRANSCRIPTIONAL REGULATOR UIDR"/>
    <property type="match status" value="1"/>
</dbReference>
<dbReference type="SUPFAM" id="SSF46689">
    <property type="entry name" value="Homeodomain-like"/>
    <property type="match status" value="1"/>
</dbReference>
<sequence length="235" mass="27304">MTTKDLILQASLCLFNQEGFETTSARQIARVVRISQGNLRYHYPSKEAIGQQLFDQFYREYCDILETSSAQKHEVSIADMLDTYLKLFTLYDEYRFILQDLWSLTRSLPAIKKTLQLDYEKRRAALAELLAGLAAAGQLETPDSPGLFEAIISQQLFLGECWLSHSGIYFEGEPEQEIRRYLEQWVLLLLPYLTVPGLEALMEYAREHAGTFQPEFYQLIQFHFDRRPSHESESI</sequence>
<dbReference type="RefSeq" id="WP_099154973.1">
    <property type="nucleotide sequence ID" value="NZ_PDUD01000051.1"/>
</dbReference>
<dbReference type="EMBL" id="PDUD01000051">
    <property type="protein sequence ID" value="PHN01659.1"/>
    <property type="molecule type" value="Genomic_DNA"/>
</dbReference>
<evidence type="ECO:0000256" key="2">
    <source>
        <dbReference type="PROSITE-ProRule" id="PRU00335"/>
    </source>
</evidence>
<reference evidence="4 5" key="1">
    <citation type="submission" date="2017-10" db="EMBL/GenBank/DDBJ databases">
        <title>The draft genome sequence of Lewinella nigricans NBRC 102662.</title>
        <authorList>
            <person name="Wang K."/>
        </authorList>
    </citation>
    <scope>NUCLEOTIDE SEQUENCE [LARGE SCALE GENOMIC DNA]</scope>
    <source>
        <strain evidence="4 5">NBRC 102662</strain>
    </source>
</reference>
<dbReference type="InterPro" id="IPR025722">
    <property type="entry name" value="TetR"/>
</dbReference>
<dbReference type="Pfam" id="PF00440">
    <property type="entry name" value="TetR_N"/>
    <property type="match status" value="1"/>
</dbReference>
<keyword evidence="5" id="KW-1185">Reference proteome</keyword>
<evidence type="ECO:0000259" key="3">
    <source>
        <dbReference type="PROSITE" id="PS50977"/>
    </source>
</evidence>
<dbReference type="PROSITE" id="PS50977">
    <property type="entry name" value="HTH_TETR_2"/>
    <property type="match status" value="1"/>
</dbReference>
<dbReference type="GO" id="GO:0003700">
    <property type="term" value="F:DNA-binding transcription factor activity"/>
    <property type="evidence" value="ECO:0007669"/>
    <property type="project" value="TreeGrafter"/>
</dbReference>
<evidence type="ECO:0000256" key="1">
    <source>
        <dbReference type="ARBA" id="ARBA00023125"/>
    </source>
</evidence>
<evidence type="ECO:0000313" key="4">
    <source>
        <dbReference type="EMBL" id="PHN01659.1"/>
    </source>
</evidence>
<dbReference type="GO" id="GO:0000976">
    <property type="term" value="F:transcription cis-regulatory region binding"/>
    <property type="evidence" value="ECO:0007669"/>
    <property type="project" value="TreeGrafter"/>
</dbReference>
<dbReference type="InterPro" id="IPR001647">
    <property type="entry name" value="HTH_TetR"/>
</dbReference>
<comment type="caution">
    <text evidence="4">The sequence shown here is derived from an EMBL/GenBank/DDBJ whole genome shotgun (WGS) entry which is preliminary data.</text>
</comment>